<dbReference type="AlphaFoldDB" id="A0A1F6FQI0"/>
<keyword evidence="1" id="KW-0472">Membrane</keyword>
<dbReference type="SUPFAM" id="SSF57884">
    <property type="entry name" value="Ada DNA repair protein, N-terminal domain (N-Ada 10)"/>
    <property type="match status" value="1"/>
</dbReference>
<dbReference type="Gene3D" id="3.40.10.10">
    <property type="entry name" value="DNA Methylphosphotriester Repair Domain"/>
    <property type="match status" value="1"/>
</dbReference>
<keyword evidence="1" id="KW-0812">Transmembrane</keyword>
<gene>
    <name evidence="2" type="ORF">A2592_01900</name>
</gene>
<comment type="caution">
    <text evidence="2">The sequence shown here is derived from an EMBL/GenBank/DDBJ whole genome shotgun (WGS) entry which is preliminary data.</text>
</comment>
<name>A0A1F6FQI0_9BACT</name>
<evidence type="ECO:0000313" key="3">
    <source>
        <dbReference type="Proteomes" id="UP000179230"/>
    </source>
</evidence>
<proteinExistence type="predicted"/>
<reference evidence="2 3" key="1">
    <citation type="journal article" date="2016" name="Nat. Commun.">
        <title>Thousands of microbial genomes shed light on interconnected biogeochemical processes in an aquifer system.</title>
        <authorList>
            <person name="Anantharaman K."/>
            <person name="Brown C.T."/>
            <person name="Hug L.A."/>
            <person name="Sharon I."/>
            <person name="Castelle C.J."/>
            <person name="Probst A.J."/>
            <person name="Thomas B.C."/>
            <person name="Singh A."/>
            <person name="Wilkins M.J."/>
            <person name="Karaoz U."/>
            <person name="Brodie E.L."/>
            <person name="Williams K.H."/>
            <person name="Hubbard S.S."/>
            <person name="Banfield J.F."/>
        </authorList>
    </citation>
    <scope>NUCLEOTIDE SEQUENCE [LARGE SCALE GENOMIC DNA]</scope>
</reference>
<dbReference type="EMBL" id="MFMT01000029">
    <property type="protein sequence ID" value="OGG88096.1"/>
    <property type="molecule type" value="Genomic_DNA"/>
</dbReference>
<accession>A0A1F6FQI0</accession>
<protein>
    <recommendedName>
        <fullName evidence="4">Ada DNA repair metal-binding domain-containing protein</fullName>
    </recommendedName>
</protein>
<keyword evidence="1" id="KW-1133">Transmembrane helix</keyword>
<evidence type="ECO:0008006" key="4">
    <source>
        <dbReference type="Google" id="ProtNLM"/>
    </source>
</evidence>
<organism evidence="2 3">
    <name type="scientific">Candidatus Kaiserbacteria bacterium RIFOXYD1_FULL_42_15</name>
    <dbReference type="NCBI Taxonomy" id="1798532"/>
    <lineage>
        <taxon>Bacteria</taxon>
        <taxon>Candidatus Kaiseribacteriota</taxon>
    </lineage>
</organism>
<dbReference type="InterPro" id="IPR035451">
    <property type="entry name" value="Ada-like_dom_sf"/>
</dbReference>
<feature type="transmembrane region" description="Helical" evidence="1">
    <location>
        <begin position="23"/>
        <end position="41"/>
    </location>
</feature>
<dbReference type="Proteomes" id="UP000179230">
    <property type="component" value="Unassembled WGS sequence"/>
</dbReference>
<evidence type="ECO:0000256" key="1">
    <source>
        <dbReference type="SAM" id="Phobius"/>
    </source>
</evidence>
<evidence type="ECO:0000313" key="2">
    <source>
        <dbReference type="EMBL" id="OGG88096.1"/>
    </source>
</evidence>
<sequence length="149" mass="15958">MNLNSWSIQEISKKLKRFINDDAVFVSILLVLVGFGSFVLGQQSVTRLENVGTSKVSLLANSAVLVDVPQVGEKVTVSQPQVISDTKPSGLTSNPISTTKYVASKSGTKYHFLTCPGAKQIKEDNKIYFNSTAEAESAGYTPASNCPGL</sequence>